<protein>
    <submittedName>
        <fullName evidence="1">Uncharacterized protein</fullName>
    </submittedName>
</protein>
<dbReference type="Proteomes" id="UP001159363">
    <property type="component" value="Chromosome 8"/>
</dbReference>
<name>A0ABQ9GU78_9NEOP</name>
<comment type="caution">
    <text evidence="1">The sequence shown here is derived from an EMBL/GenBank/DDBJ whole genome shotgun (WGS) entry which is preliminary data.</text>
</comment>
<evidence type="ECO:0000313" key="1">
    <source>
        <dbReference type="EMBL" id="KAJ8875580.1"/>
    </source>
</evidence>
<reference evidence="1 2" key="1">
    <citation type="submission" date="2023-02" db="EMBL/GenBank/DDBJ databases">
        <title>LHISI_Scaffold_Assembly.</title>
        <authorList>
            <person name="Stuart O.P."/>
            <person name="Cleave R."/>
            <person name="Magrath M.J.L."/>
            <person name="Mikheyev A.S."/>
        </authorList>
    </citation>
    <scope>NUCLEOTIDE SEQUENCE [LARGE SCALE GENOMIC DNA]</scope>
    <source>
        <strain evidence="1">Daus_M_001</strain>
        <tissue evidence="1">Leg muscle</tissue>
    </source>
</reference>
<gene>
    <name evidence="1" type="ORF">PR048_023476</name>
</gene>
<proteinExistence type="predicted"/>
<accession>A0ABQ9GU78</accession>
<dbReference type="EMBL" id="JARBHB010000009">
    <property type="protein sequence ID" value="KAJ8875580.1"/>
    <property type="molecule type" value="Genomic_DNA"/>
</dbReference>
<keyword evidence="2" id="KW-1185">Reference proteome</keyword>
<evidence type="ECO:0000313" key="2">
    <source>
        <dbReference type="Proteomes" id="UP001159363"/>
    </source>
</evidence>
<sequence>MLRSATARSVDVFVPSTSHVRSRAEYISGPSFQHQHPTKANRAETLAGSLPEFGMWKSCRMMLLVGGFSRGSSISPALHSGAVPYSPQSPSLALKISLLIAAPISSLPHFCGIVVCTNMRIWVNWSKSRGHLVVKLLASHLSEPGSTSGGSHPYFARGNRAVPDDGAGKYVFSVILCFAHPRIPTKLYTHLTSPSTALRTPLTMIHEAVNADGSKLIRYFRCAKRDALTPDLRALRPGRYIFAIDQGGAVGRHLLGPAFWLLAPPTISTRHLLFYPQDLCPSPLQLDQSLLDALDGTTPIADLKVNKKRILYCEFVVWFLRYINLCVEVMSRRFAWTTYADALDRKHAMNRTQARYQIN</sequence>
<organism evidence="1 2">
    <name type="scientific">Dryococelus australis</name>
    <dbReference type="NCBI Taxonomy" id="614101"/>
    <lineage>
        <taxon>Eukaryota</taxon>
        <taxon>Metazoa</taxon>
        <taxon>Ecdysozoa</taxon>
        <taxon>Arthropoda</taxon>
        <taxon>Hexapoda</taxon>
        <taxon>Insecta</taxon>
        <taxon>Pterygota</taxon>
        <taxon>Neoptera</taxon>
        <taxon>Polyneoptera</taxon>
        <taxon>Phasmatodea</taxon>
        <taxon>Verophasmatodea</taxon>
        <taxon>Anareolatae</taxon>
        <taxon>Phasmatidae</taxon>
        <taxon>Eurycanthinae</taxon>
        <taxon>Dryococelus</taxon>
    </lineage>
</organism>